<comment type="similarity">
    <text evidence="5 18">Belongs to the CDS family.</text>
</comment>
<feature type="transmembrane region" description="Helical" evidence="19">
    <location>
        <begin position="53"/>
        <end position="72"/>
    </location>
</feature>
<dbReference type="PANTHER" id="PTHR46382">
    <property type="entry name" value="PHOSPHATIDATE CYTIDYLYLTRANSFERASE"/>
    <property type="match status" value="1"/>
</dbReference>
<evidence type="ECO:0000256" key="14">
    <source>
        <dbReference type="ARBA" id="ARBA00023098"/>
    </source>
</evidence>
<evidence type="ECO:0000256" key="11">
    <source>
        <dbReference type="ARBA" id="ARBA00022692"/>
    </source>
</evidence>
<keyword evidence="21" id="KW-1185">Reference proteome</keyword>
<comment type="caution">
    <text evidence="20">The sequence shown here is derived from an EMBL/GenBank/DDBJ whole genome shotgun (WGS) entry which is preliminary data.</text>
</comment>
<evidence type="ECO:0000256" key="7">
    <source>
        <dbReference type="ARBA" id="ARBA00019373"/>
    </source>
</evidence>
<keyword evidence="16" id="KW-0594">Phospholipid biosynthesis</keyword>
<evidence type="ECO:0000313" key="20">
    <source>
        <dbReference type="EMBL" id="MFC4728502.1"/>
    </source>
</evidence>
<evidence type="ECO:0000256" key="10">
    <source>
        <dbReference type="ARBA" id="ARBA00022679"/>
    </source>
</evidence>
<dbReference type="Pfam" id="PF01148">
    <property type="entry name" value="CTP_transf_1"/>
    <property type="match status" value="1"/>
</dbReference>
<accession>A0ABV9NJL6</accession>
<evidence type="ECO:0000256" key="18">
    <source>
        <dbReference type="RuleBase" id="RU003938"/>
    </source>
</evidence>
<name>A0ABV9NJL6_9GAMM</name>
<organism evidence="20 21">
    <name type="scientific">Coralloluteibacterium thermophilum</name>
    <dbReference type="NCBI Taxonomy" id="2707049"/>
    <lineage>
        <taxon>Bacteria</taxon>
        <taxon>Pseudomonadati</taxon>
        <taxon>Pseudomonadota</taxon>
        <taxon>Gammaproteobacteria</taxon>
        <taxon>Lysobacterales</taxon>
        <taxon>Lysobacteraceae</taxon>
        <taxon>Coralloluteibacterium</taxon>
    </lineage>
</organism>
<dbReference type="EC" id="2.7.7.41" evidence="6 18"/>
<sequence>MMRTRVITALLLAPLAICAVLLLPTAWFVALVAAVFLFGLWEYTRLADVAEPVARGVLVLANAAVIAAIAWASRGNTALLTMATLLGALWWVLAFVWLLRFDFASRDTTWARMLKLGAGSLCVIPAWCALALLHSESPRWALVALASIWAADSAAYFAGRFLGRRKLAPRISPGKTWAGVWGGLAGCILIALAFAMILGIETSYLLLALLAAVAGAFSVVGDLFESLIKRHSGIKDSGSILPGHGGILDRIDGILAALPVFVVLKGLLGL</sequence>
<evidence type="ECO:0000256" key="4">
    <source>
        <dbReference type="ARBA" id="ARBA00005189"/>
    </source>
</evidence>
<gene>
    <name evidence="20" type="ORF">ACFO3Q_10015</name>
</gene>
<feature type="transmembrane region" description="Helical" evidence="19">
    <location>
        <begin position="113"/>
        <end position="134"/>
    </location>
</feature>
<reference evidence="21" key="1">
    <citation type="journal article" date="2019" name="Int. J. Syst. Evol. Microbiol.">
        <title>The Global Catalogue of Microorganisms (GCM) 10K type strain sequencing project: providing services to taxonomists for standard genome sequencing and annotation.</title>
        <authorList>
            <consortium name="The Broad Institute Genomics Platform"/>
            <consortium name="The Broad Institute Genome Sequencing Center for Infectious Disease"/>
            <person name="Wu L."/>
            <person name="Ma J."/>
        </authorList>
    </citation>
    <scope>NUCLEOTIDE SEQUENCE [LARGE SCALE GENOMIC DNA]</scope>
    <source>
        <strain evidence="21">CGMCC 1.13574</strain>
    </source>
</reference>
<evidence type="ECO:0000256" key="15">
    <source>
        <dbReference type="ARBA" id="ARBA00023136"/>
    </source>
</evidence>
<evidence type="ECO:0000256" key="8">
    <source>
        <dbReference type="ARBA" id="ARBA00022475"/>
    </source>
</evidence>
<feature type="transmembrane region" description="Helical" evidence="19">
    <location>
        <begin position="178"/>
        <end position="198"/>
    </location>
</feature>
<dbReference type="Proteomes" id="UP001595892">
    <property type="component" value="Unassembled WGS sequence"/>
</dbReference>
<keyword evidence="9" id="KW-0444">Lipid biosynthesis</keyword>
<keyword evidence="10 18" id="KW-0808">Transferase</keyword>
<evidence type="ECO:0000256" key="3">
    <source>
        <dbReference type="ARBA" id="ARBA00005119"/>
    </source>
</evidence>
<keyword evidence="17" id="KW-1208">Phospholipid metabolism</keyword>
<evidence type="ECO:0000256" key="13">
    <source>
        <dbReference type="ARBA" id="ARBA00022989"/>
    </source>
</evidence>
<evidence type="ECO:0000256" key="6">
    <source>
        <dbReference type="ARBA" id="ARBA00012487"/>
    </source>
</evidence>
<dbReference type="PROSITE" id="PS01315">
    <property type="entry name" value="CDS"/>
    <property type="match status" value="1"/>
</dbReference>
<keyword evidence="13 19" id="KW-1133">Transmembrane helix</keyword>
<feature type="transmembrane region" description="Helical" evidence="19">
    <location>
        <begin position="204"/>
        <end position="224"/>
    </location>
</feature>
<evidence type="ECO:0000256" key="17">
    <source>
        <dbReference type="ARBA" id="ARBA00023264"/>
    </source>
</evidence>
<comment type="subcellular location">
    <subcellularLocation>
        <location evidence="2">Cell membrane</location>
        <topology evidence="2">Multi-pass membrane protein</topology>
    </subcellularLocation>
</comment>
<dbReference type="RefSeq" id="WP_377004661.1">
    <property type="nucleotide sequence ID" value="NZ_JBHSGG010000029.1"/>
</dbReference>
<evidence type="ECO:0000256" key="5">
    <source>
        <dbReference type="ARBA" id="ARBA00010185"/>
    </source>
</evidence>
<keyword evidence="14" id="KW-0443">Lipid metabolism</keyword>
<evidence type="ECO:0000256" key="16">
    <source>
        <dbReference type="ARBA" id="ARBA00023209"/>
    </source>
</evidence>
<feature type="transmembrane region" description="Helical" evidence="19">
    <location>
        <begin position="78"/>
        <end position="101"/>
    </location>
</feature>
<evidence type="ECO:0000256" key="2">
    <source>
        <dbReference type="ARBA" id="ARBA00004651"/>
    </source>
</evidence>
<evidence type="ECO:0000313" key="21">
    <source>
        <dbReference type="Proteomes" id="UP001595892"/>
    </source>
</evidence>
<proteinExistence type="inferred from homology"/>
<keyword evidence="8" id="KW-1003">Cell membrane</keyword>
<dbReference type="EMBL" id="JBHSGG010000029">
    <property type="protein sequence ID" value="MFC4728502.1"/>
    <property type="molecule type" value="Genomic_DNA"/>
</dbReference>
<protein>
    <recommendedName>
        <fullName evidence="7 18">Phosphatidate cytidylyltransferase</fullName>
        <ecNumber evidence="6 18">2.7.7.41</ecNumber>
    </recommendedName>
</protein>
<keyword evidence="11 18" id="KW-0812">Transmembrane</keyword>
<evidence type="ECO:0000256" key="1">
    <source>
        <dbReference type="ARBA" id="ARBA00001698"/>
    </source>
</evidence>
<evidence type="ECO:0000256" key="12">
    <source>
        <dbReference type="ARBA" id="ARBA00022695"/>
    </source>
</evidence>
<keyword evidence="12 18" id="KW-0548">Nucleotidyltransferase</keyword>
<dbReference type="GO" id="GO:0016779">
    <property type="term" value="F:nucleotidyltransferase activity"/>
    <property type="evidence" value="ECO:0007669"/>
    <property type="project" value="UniProtKB-KW"/>
</dbReference>
<feature type="transmembrane region" description="Helical" evidence="19">
    <location>
        <begin position="140"/>
        <end position="158"/>
    </location>
</feature>
<keyword evidence="15 19" id="KW-0472">Membrane</keyword>
<evidence type="ECO:0000256" key="9">
    <source>
        <dbReference type="ARBA" id="ARBA00022516"/>
    </source>
</evidence>
<dbReference type="PANTHER" id="PTHR46382:SF1">
    <property type="entry name" value="PHOSPHATIDATE CYTIDYLYLTRANSFERASE"/>
    <property type="match status" value="1"/>
</dbReference>
<evidence type="ECO:0000256" key="19">
    <source>
        <dbReference type="SAM" id="Phobius"/>
    </source>
</evidence>
<dbReference type="InterPro" id="IPR000374">
    <property type="entry name" value="PC_trans"/>
</dbReference>
<comment type="pathway">
    <text evidence="4">Lipid metabolism.</text>
</comment>
<comment type="pathway">
    <text evidence="3 18">Phospholipid metabolism; CDP-diacylglycerol biosynthesis; CDP-diacylglycerol from sn-glycerol 3-phosphate: step 3/3.</text>
</comment>
<comment type="catalytic activity">
    <reaction evidence="1 18">
        <text>a 1,2-diacyl-sn-glycero-3-phosphate + CTP + H(+) = a CDP-1,2-diacyl-sn-glycerol + diphosphate</text>
        <dbReference type="Rhea" id="RHEA:16229"/>
        <dbReference type="ChEBI" id="CHEBI:15378"/>
        <dbReference type="ChEBI" id="CHEBI:33019"/>
        <dbReference type="ChEBI" id="CHEBI:37563"/>
        <dbReference type="ChEBI" id="CHEBI:58332"/>
        <dbReference type="ChEBI" id="CHEBI:58608"/>
        <dbReference type="EC" id="2.7.7.41"/>
    </reaction>
</comment>